<sequence>MTTANNQNQPYQDFEDFYETTDKVNVRFNLTIENSQENINMFSSSATQQKQSIQIQPFIQFKKSGLLKIYFKIVDFNNPSNTTIINSEIEMTSQSSSDSQISNSDCFLREVTTGPQSYLDEDHYLQQKANEDNHFNQNQLFALQKKNQGSNLNNIIKYQKINSNKIHVKATGKMLAKKVKRAEEKYLQKQKRKHESLMRGAQDDENNYICQRIGQNVNLKRISENAYKLRQTQETHEDMDTLNQKDDRLMQSNQYETSQSDILFNLYHGNTSSQHSPQIVPLNHAQRDSKNDIHSEFASHSSQLIDNNQAISLSQRFKSQTAFQTKIEQQENNFIDNSNNEYQDLSYSNKSQEQVNADGITVFTRTRRNYFSTPQLQGALLNELPLKKVHIKPANNDNNKDENGVCKGNAVNMAKNILKGFMEYVFVSAKEEDLIECCSINNQKNPQENQSAIQMESEPMDLQENEDVQNISKEQIPNNVDQQQEQDDENENCEADKIEEYAPINIEEVKDQKQIIDSIRKRFKKQYNSKMLEKPSNSKLLKLFSNNNYGKLFKHYFSSQEIMDYIESSNIQNKIAHKDLVEKIRSTSFDFEKLQDVLKTRIFKRPPFQKPQK</sequence>
<dbReference type="KEGG" id="tet:TTHERM_00149700"/>
<dbReference type="Pfam" id="PF14536">
    <property type="entry name" value="DUF4441"/>
    <property type="match status" value="1"/>
</dbReference>
<dbReference type="InterPro" id="IPR028008">
    <property type="entry name" value="DUF4441"/>
</dbReference>
<organism evidence="1 2">
    <name type="scientific">Tetrahymena thermophila (strain SB210)</name>
    <dbReference type="NCBI Taxonomy" id="312017"/>
    <lineage>
        <taxon>Eukaryota</taxon>
        <taxon>Sar</taxon>
        <taxon>Alveolata</taxon>
        <taxon>Ciliophora</taxon>
        <taxon>Intramacronucleata</taxon>
        <taxon>Oligohymenophorea</taxon>
        <taxon>Hymenostomatida</taxon>
        <taxon>Tetrahymenina</taxon>
        <taxon>Tetrahymenidae</taxon>
        <taxon>Tetrahymena</taxon>
    </lineage>
</organism>
<evidence type="ECO:0000313" key="2">
    <source>
        <dbReference type="Proteomes" id="UP000009168"/>
    </source>
</evidence>
<dbReference type="InParanoid" id="I7M9D1"/>
<dbReference type="RefSeq" id="XP_001021605.2">
    <property type="nucleotide sequence ID" value="XM_001021605.3"/>
</dbReference>
<dbReference type="AlphaFoldDB" id="I7M9D1"/>
<reference evidence="2" key="1">
    <citation type="journal article" date="2006" name="PLoS Biol.">
        <title>Macronuclear genome sequence of the ciliate Tetrahymena thermophila, a model eukaryote.</title>
        <authorList>
            <person name="Eisen J.A."/>
            <person name="Coyne R.S."/>
            <person name="Wu M."/>
            <person name="Wu D."/>
            <person name="Thiagarajan M."/>
            <person name="Wortman J.R."/>
            <person name="Badger J.H."/>
            <person name="Ren Q."/>
            <person name="Amedeo P."/>
            <person name="Jones K.M."/>
            <person name="Tallon L.J."/>
            <person name="Delcher A.L."/>
            <person name="Salzberg S.L."/>
            <person name="Silva J.C."/>
            <person name="Haas B.J."/>
            <person name="Majoros W.H."/>
            <person name="Farzad M."/>
            <person name="Carlton J.M."/>
            <person name="Smith R.K. Jr."/>
            <person name="Garg J."/>
            <person name="Pearlman R.E."/>
            <person name="Karrer K.M."/>
            <person name="Sun L."/>
            <person name="Manning G."/>
            <person name="Elde N.C."/>
            <person name="Turkewitz A.P."/>
            <person name="Asai D.J."/>
            <person name="Wilkes D.E."/>
            <person name="Wang Y."/>
            <person name="Cai H."/>
            <person name="Collins K."/>
            <person name="Stewart B.A."/>
            <person name="Lee S.R."/>
            <person name="Wilamowska K."/>
            <person name="Weinberg Z."/>
            <person name="Ruzzo W.L."/>
            <person name="Wloga D."/>
            <person name="Gaertig J."/>
            <person name="Frankel J."/>
            <person name="Tsao C.-C."/>
            <person name="Gorovsky M.A."/>
            <person name="Keeling P.J."/>
            <person name="Waller R.F."/>
            <person name="Patron N.J."/>
            <person name="Cherry J.M."/>
            <person name="Stover N.A."/>
            <person name="Krieger C.J."/>
            <person name="del Toro C."/>
            <person name="Ryder H.F."/>
            <person name="Williamson S.C."/>
            <person name="Barbeau R.A."/>
            <person name="Hamilton E.P."/>
            <person name="Orias E."/>
        </authorList>
    </citation>
    <scope>NUCLEOTIDE SEQUENCE [LARGE SCALE GENOMIC DNA]</scope>
    <source>
        <strain evidence="2">SB210</strain>
    </source>
</reference>
<name>I7M9D1_TETTS</name>
<keyword evidence="2" id="KW-1185">Reference proteome</keyword>
<dbReference type="GeneID" id="7826026"/>
<dbReference type="EMBL" id="GG662603">
    <property type="protein sequence ID" value="EAS01359.2"/>
    <property type="molecule type" value="Genomic_DNA"/>
</dbReference>
<proteinExistence type="predicted"/>
<evidence type="ECO:0000313" key="1">
    <source>
        <dbReference type="EMBL" id="EAS01359.2"/>
    </source>
</evidence>
<protein>
    <submittedName>
        <fullName evidence="1">Uncharacterized protein</fullName>
    </submittedName>
</protein>
<dbReference type="Proteomes" id="UP000009168">
    <property type="component" value="Unassembled WGS sequence"/>
</dbReference>
<accession>I7M9D1</accession>
<gene>
    <name evidence="1" type="ORF">TTHERM_00149700</name>
</gene>